<sequence length="95" mass="10955">MMNEFQVGGYVNSIAGHDSGKCYVIFQIDHEYLYLVDGKIRTLDHPKKKKIKHVTMLAGADPEIKEKILNHSIKNEEIKRTIKMLLNRKSSKEAK</sequence>
<comment type="caution">
    <text evidence="3">The sequence shown here is derived from an EMBL/GenBank/DDBJ whole genome shotgun (WGS) entry which is preliminary data.</text>
</comment>
<evidence type="ECO:0000256" key="1">
    <source>
        <dbReference type="ARBA" id="ARBA00022980"/>
    </source>
</evidence>
<dbReference type="GO" id="GO:1990904">
    <property type="term" value="C:ribonucleoprotein complex"/>
    <property type="evidence" value="ECO:0007669"/>
    <property type="project" value="UniProtKB-KW"/>
</dbReference>
<name>A0A839K4I8_9FIRM</name>
<dbReference type="Proteomes" id="UP000574276">
    <property type="component" value="Unassembled WGS sequence"/>
</dbReference>
<dbReference type="InterPro" id="IPR008991">
    <property type="entry name" value="Translation_prot_SH3-like_sf"/>
</dbReference>
<dbReference type="InterPro" id="IPR041985">
    <property type="entry name" value="Ribosomal_eL14_KOW"/>
</dbReference>
<evidence type="ECO:0000313" key="4">
    <source>
        <dbReference type="Proteomes" id="UP000574276"/>
    </source>
</evidence>
<evidence type="ECO:0000256" key="2">
    <source>
        <dbReference type="ARBA" id="ARBA00023274"/>
    </source>
</evidence>
<reference evidence="3 4" key="1">
    <citation type="submission" date="2020-07" db="EMBL/GenBank/DDBJ databases">
        <title>Characterization and genome sequencing of isolate MD1, a novel member within the family Lachnospiraceae.</title>
        <authorList>
            <person name="Rettenmaier R."/>
            <person name="Di Bello L."/>
            <person name="Zinser C."/>
            <person name="Scheitz K."/>
            <person name="Liebl W."/>
            <person name="Zverlov V."/>
        </authorList>
    </citation>
    <scope>NUCLEOTIDE SEQUENCE [LARGE SCALE GENOMIC DNA]</scope>
    <source>
        <strain evidence="3 4">MD1</strain>
    </source>
</reference>
<keyword evidence="4" id="KW-1185">Reference proteome</keyword>
<evidence type="ECO:0000313" key="3">
    <source>
        <dbReference type="EMBL" id="MBB2184267.1"/>
    </source>
</evidence>
<proteinExistence type="predicted"/>
<dbReference type="RefSeq" id="WP_228353852.1">
    <property type="nucleotide sequence ID" value="NZ_JACEGA010000001.1"/>
</dbReference>
<keyword evidence="1" id="KW-0689">Ribosomal protein</keyword>
<dbReference type="AlphaFoldDB" id="A0A839K4I8"/>
<evidence type="ECO:0008006" key="5">
    <source>
        <dbReference type="Google" id="ProtNLM"/>
    </source>
</evidence>
<gene>
    <name evidence="3" type="ORF">H0486_15410</name>
</gene>
<organism evidence="3 4">
    <name type="scientific">Variimorphobacter saccharofermentans</name>
    <dbReference type="NCBI Taxonomy" id="2755051"/>
    <lineage>
        <taxon>Bacteria</taxon>
        <taxon>Bacillati</taxon>
        <taxon>Bacillota</taxon>
        <taxon>Clostridia</taxon>
        <taxon>Lachnospirales</taxon>
        <taxon>Lachnospiraceae</taxon>
        <taxon>Variimorphobacter</taxon>
    </lineage>
</organism>
<dbReference type="GO" id="GO:0005840">
    <property type="term" value="C:ribosome"/>
    <property type="evidence" value="ECO:0007669"/>
    <property type="project" value="UniProtKB-KW"/>
</dbReference>
<protein>
    <recommendedName>
        <fullName evidence="5">RNA-binding protein</fullName>
    </recommendedName>
</protein>
<accession>A0A839K4I8</accession>
<keyword evidence="2" id="KW-0687">Ribonucleoprotein</keyword>
<dbReference type="CDD" id="cd06088">
    <property type="entry name" value="KOW_RPL14"/>
    <property type="match status" value="1"/>
</dbReference>
<dbReference type="EMBL" id="JACEGA010000001">
    <property type="protein sequence ID" value="MBB2184267.1"/>
    <property type="molecule type" value="Genomic_DNA"/>
</dbReference>
<dbReference type="SUPFAM" id="SSF50104">
    <property type="entry name" value="Translation proteins SH3-like domain"/>
    <property type="match status" value="1"/>
</dbReference>